<protein>
    <submittedName>
        <fullName evidence="1">(wild Malaysian banana) hypothetical protein</fullName>
    </submittedName>
</protein>
<reference evidence="1" key="1">
    <citation type="submission" date="2021-03" db="EMBL/GenBank/DDBJ databases">
        <authorList>
            <consortium name="Genoscope - CEA"/>
            <person name="William W."/>
        </authorList>
    </citation>
    <scope>NUCLEOTIDE SEQUENCE</scope>
    <source>
        <strain evidence="1">Doubled-haploid Pahang</strain>
    </source>
</reference>
<dbReference type="Proteomes" id="UP000012960">
    <property type="component" value="Unplaced"/>
</dbReference>
<sequence length="103" mass="11728">MSYYNQQQLSIGVLPSQGTPTPPSIDAFLGFQLADACCCFDQDICQRSTRKTPICRRGTRWLATRIPFTVRSDAPQQSISRPSVMEGWKILCFWIESMHQAVR</sequence>
<proteinExistence type="predicted"/>
<dbReference type="EMBL" id="HG996469">
    <property type="protein sequence ID" value="CAG1842131.1"/>
    <property type="molecule type" value="Genomic_DNA"/>
</dbReference>
<evidence type="ECO:0000313" key="3">
    <source>
        <dbReference type="Proteomes" id="UP000012960"/>
    </source>
</evidence>
<keyword evidence="3" id="KW-1185">Reference proteome</keyword>
<evidence type="ECO:0000313" key="1">
    <source>
        <dbReference type="EMBL" id="CAG1842131.1"/>
    </source>
</evidence>
<dbReference type="AlphaFoldDB" id="A0A804IPK9"/>
<accession>A0A804IPK9</accession>
<dbReference type="EnsemblPlants" id="Ma04_t14090.1">
    <property type="protein sequence ID" value="Ma04_p14090.1"/>
    <property type="gene ID" value="Ma04_g14090"/>
</dbReference>
<dbReference type="Gramene" id="Ma04_t14090.1">
    <property type="protein sequence ID" value="Ma04_p14090.1"/>
    <property type="gene ID" value="Ma04_g14090"/>
</dbReference>
<gene>
    <name evidence="1" type="ORF">GSMUA_119260.1</name>
</gene>
<evidence type="ECO:0000313" key="2">
    <source>
        <dbReference type="EnsemblPlants" id="Ma04_p14090.1"/>
    </source>
</evidence>
<name>A0A804IPK9_MUSAM</name>
<dbReference type="InParanoid" id="A0A804IPK9"/>
<organism evidence="2 3">
    <name type="scientific">Musa acuminata subsp. malaccensis</name>
    <name type="common">Wild banana</name>
    <name type="synonym">Musa malaccensis</name>
    <dbReference type="NCBI Taxonomy" id="214687"/>
    <lineage>
        <taxon>Eukaryota</taxon>
        <taxon>Viridiplantae</taxon>
        <taxon>Streptophyta</taxon>
        <taxon>Embryophyta</taxon>
        <taxon>Tracheophyta</taxon>
        <taxon>Spermatophyta</taxon>
        <taxon>Magnoliopsida</taxon>
        <taxon>Liliopsida</taxon>
        <taxon>Zingiberales</taxon>
        <taxon>Musaceae</taxon>
        <taxon>Musa</taxon>
    </lineage>
</organism>
<reference evidence="2" key="2">
    <citation type="submission" date="2021-05" db="UniProtKB">
        <authorList>
            <consortium name="EnsemblPlants"/>
        </authorList>
    </citation>
    <scope>IDENTIFICATION</scope>
    <source>
        <strain evidence="2">subsp. malaccensis</strain>
    </source>
</reference>